<comment type="caution">
    <text evidence="1">The sequence shown here is derived from an EMBL/GenBank/DDBJ whole genome shotgun (WGS) entry which is preliminary data.</text>
</comment>
<dbReference type="Proteomes" id="UP000786875">
    <property type="component" value="Unassembled WGS sequence"/>
</dbReference>
<gene>
    <name evidence="1" type="ORF">HGT73_11075</name>
</gene>
<proteinExistence type="predicted"/>
<protein>
    <recommendedName>
        <fullName evidence="3">WavE lipopolysaccharide synthesis</fullName>
    </recommendedName>
</protein>
<dbReference type="RefSeq" id="WP_214214903.1">
    <property type="nucleotide sequence ID" value="NZ_JABBFO010000010.1"/>
</dbReference>
<dbReference type="InterPro" id="IPR011122">
    <property type="entry name" value="WavE"/>
</dbReference>
<evidence type="ECO:0000313" key="1">
    <source>
        <dbReference type="EMBL" id="MBT0727906.1"/>
    </source>
</evidence>
<reference evidence="1 2" key="1">
    <citation type="submission" date="2020-04" db="EMBL/GenBank/DDBJ databases">
        <title>Genome sequencing of Rosenbergiella species.</title>
        <authorList>
            <person name="Alvarez-Perez S."/>
            <person name="Lievens B."/>
        </authorList>
    </citation>
    <scope>NUCLEOTIDE SEQUENCE [LARGE SCALE GENOMIC DNA]</scope>
    <source>
        <strain evidence="1 2">CdVSA20.1</strain>
    </source>
</reference>
<evidence type="ECO:0008006" key="3">
    <source>
        <dbReference type="Google" id="ProtNLM"/>
    </source>
</evidence>
<evidence type="ECO:0000313" key="2">
    <source>
        <dbReference type="Proteomes" id="UP000786875"/>
    </source>
</evidence>
<dbReference type="Pfam" id="PF07507">
    <property type="entry name" value="WavE"/>
    <property type="match status" value="1"/>
</dbReference>
<sequence>MHQISFVFQGKVFFDENCTRVIENIAIVRKKYPNSEIIISTWELEADERSLFLKEIKPLNAIVIFNSDPGPLVYREGSYQWVTNINRMIVSSFKGIERSTRDYIVKLRTDSFLYNDNLRKIFSRKKMIDNLFTRSREYSFFEERMINCNLFARHSRSYRSFLFHPGDIMLLGKKSDMYELYCTPLVDRSIFEVTFNYSLFSLMKYVPEQFIWVNYLKKKMNGLQFSGNKENSKKLMLLSERLYINNFIPLSCYQLGFIWPKHTTKYKNKGEDTIYQFKDWVILNNIHNGKNKNRDVTYPISFNVKVSLMKLWYFILYFPLRWPAIRRVIMDMKSRE</sequence>
<keyword evidence="2" id="KW-1185">Reference proteome</keyword>
<accession>A0ABS5T6C0</accession>
<dbReference type="EMBL" id="JABBFO010000010">
    <property type="protein sequence ID" value="MBT0727906.1"/>
    <property type="molecule type" value="Genomic_DNA"/>
</dbReference>
<name>A0ABS5T6C0_9GAMM</name>
<organism evidence="1 2">
    <name type="scientific">Rosenbergiella australiborealis</name>
    <dbReference type="NCBI Taxonomy" id="1544696"/>
    <lineage>
        <taxon>Bacteria</taxon>
        <taxon>Pseudomonadati</taxon>
        <taxon>Pseudomonadota</taxon>
        <taxon>Gammaproteobacteria</taxon>
        <taxon>Enterobacterales</taxon>
        <taxon>Erwiniaceae</taxon>
        <taxon>Rosenbergiella</taxon>
    </lineage>
</organism>